<evidence type="ECO:0000256" key="5">
    <source>
        <dbReference type="SAM" id="Phobius"/>
    </source>
</evidence>
<organism evidence="6 7">
    <name type="scientific">Virgisporangium ochraceum</name>
    <dbReference type="NCBI Taxonomy" id="65505"/>
    <lineage>
        <taxon>Bacteria</taxon>
        <taxon>Bacillati</taxon>
        <taxon>Actinomycetota</taxon>
        <taxon>Actinomycetes</taxon>
        <taxon>Micromonosporales</taxon>
        <taxon>Micromonosporaceae</taxon>
        <taxon>Virgisporangium</taxon>
    </lineage>
</organism>
<dbReference type="AlphaFoldDB" id="A0A8J3ZVB5"/>
<keyword evidence="5" id="KW-0812">Transmembrane</keyword>
<sequence>MRVKAMLRSDSAERPTEPPPPAVSAENRTSVVVASIVALVLLAATAVVLTVQSVRDTDTVRAASGYRGELDGGSMFRQVAFDPEGTWLYAATGTTVEVRHPVTHRRAGAVFEIGSRVLTMVISPDGRRLVTVAEDNSVRVWDTESRQPVGEPLAAEGLTRAIGLAINPDSTLLAVAGDGGTALWNLADRRVVGLLQAANGSHSSVAFSPDGSRVATGDTGGGTVVLWSTDTRQPEGEPLVAHQPGASVNAVAFDRSGTVLADGSGDFVANVWNLTAREHTEFRGHEFQPVHSVILTADGRTMITASLNSMRIWDVQSVAEVGRTYGKDGSDDINDIALSPDGDTLAVIRDHRIEFWSLDGLRNR</sequence>
<dbReference type="PROSITE" id="PS50294">
    <property type="entry name" value="WD_REPEATS_REGION"/>
    <property type="match status" value="1"/>
</dbReference>
<evidence type="ECO:0000256" key="3">
    <source>
        <dbReference type="PROSITE-ProRule" id="PRU00221"/>
    </source>
</evidence>
<dbReference type="Proteomes" id="UP000635606">
    <property type="component" value="Unassembled WGS sequence"/>
</dbReference>
<dbReference type="EMBL" id="BOPH01000068">
    <property type="protein sequence ID" value="GIJ69798.1"/>
    <property type="molecule type" value="Genomic_DNA"/>
</dbReference>
<keyword evidence="5" id="KW-1133">Transmembrane helix</keyword>
<evidence type="ECO:0008006" key="8">
    <source>
        <dbReference type="Google" id="ProtNLM"/>
    </source>
</evidence>
<dbReference type="InterPro" id="IPR001680">
    <property type="entry name" value="WD40_rpt"/>
</dbReference>
<feature type="region of interest" description="Disordered" evidence="4">
    <location>
        <begin position="1"/>
        <end position="26"/>
    </location>
</feature>
<keyword evidence="2" id="KW-0677">Repeat</keyword>
<keyword evidence="5" id="KW-0472">Membrane</keyword>
<comment type="caution">
    <text evidence="6">The sequence shown here is derived from an EMBL/GenBank/DDBJ whole genome shotgun (WGS) entry which is preliminary data.</text>
</comment>
<evidence type="ECO:0000256" key="1">
    <source>
        <dbReference type="ARBA" id="ARBA00022574"/>
    </source>
</evidence>
<name>A0A8J3ZVB5_9ACTN</name>
<dbReference type="InterPro" id="IPR050349">
    <property type="entry name" value="WD_LIS1/nudF_dynein_reg"/>
</dbReference>
<gene>
    <name evidence="6" type="ORF">Voc01_047150</name>
</gene>
<dbReference type="PROSITE" id="PS00678">
    <property type="entry name" value="WD_REPEATS_1"/>
    <property type="match status" value="1"/>
</dbReference>
<dbReference type="SMART" id="SM00320">
    <property type="entry name" value="WD40"/>
    <property type="match status" value="6"/>
</dbReference>
<dbReference type="InterPro" id="IPR019775">
    <property type="entry name" value="WD40_repeat_CS"/>
</dbReference>
<dbReference type="Pfam" id="PF00400">
    <property type="entry name" value="WD40"/>
    <property type="match status" value="4"/>
</dbReference>
<accession>A0A8J3ZVB5</accession>
<dbReference type="PANTHER" id="PTHR44129">
    <property type="entry name" value="WD REPEAT-CONTAINING PROTEIN POP1"/>
    <property type="match status" value="1"/>
</dbReference>
<feature type="repeat" description="WD" evidence="3">
    <location>
        <begin position="117"/>
        <end position="151"/>
    </location>
</feature>
<proteinExistence type="predicted"/>
<evidence type="ECO:0000256" key="2">
    <source>
        <dbReference type="ARBA" id="ARBA00022737"/>
    </source>
</evidence>
<dbReference type="InterPro" id="IPR015943">
    <property type="entry name" value="WD40/YVTN_repeat-like_dom_sf"/>
</dbReference>
<dbReference type="Gene3D" id="2.130.10.10">
    <property type="entry name" value="YVTN repeat-like/Quinoprotein amine dehydrogenase"/>
    <property type="match status" value="2"/>
</dbReference>
<dbReference type="PROSITE" id="PS50082">
    <property type="entry name" value="WD_REPEATS_2"/>
    <property type="match status" value="2"/>
</dbReference>
<reference evidence="6" key="1">
    <citation type="submission" date="2021-01" db="EMBL/GenBank/DDBJ databases">
        <title>Whole genome shotgun sequence of Virgisporangium ochraceum NBRC 16418.</title>
        <authorList>
            <person name="Komaki H."/>
            <person name="Tamura T."/>
        </authorList>
    </citation>
    <scope>NUCLEOTIDE SEQUENCE</scope>
    <source>
        <strain evidence="6">NBRC 16418</strain>
    </source>
</reference>
<keyword evidence="1 3" id="KW-0853">WD repeat</keyword>
<evidence type="ECO:0000256" key="4">
    <source>
        <dbReference type="SAM" id="MobiDB-lite"/>
    </source>
</evidence>
<evidence type="ECO:0000313" key="7">
    <source>
        <dbReference type="Proteomes" id="UP000635606"/>
    </source>
</evidence>
<feature type="transmembrane region" description="Helical" evidence="5">
    <location>
        <begin position="31"/>
        <end position="51"/>
    </location>
</feature>
<protein>
    <recommendedName>
        <fullName evidence="8">WD40 repeat, subgroup</fullName>
    </recommendedName>
</protein>
<dbReference type="SUPFAM" id="SSF82171">
    <property type="entry name" value="DPP6 N-terminal domain-like"/>
    <property type="match status" value="1"/>
</dbReference>
<keyword evidence="7" id="KW-1185">Reference proteome</keyword>
<feature type="repeat" description="WD" evidence="3">
    <location>
        <begin position="248"/>
        <end position="282"/>
    </location>
</feature>
<evidence type="ECO:0000313" key="6">
    <source>
        <dbReference type="EMBL" id="GIJ69798.1"/>
    </source>
</evidence>